<protein>
    <recommendedName>
        <fullName evidence="3">Preprotein translocase subunit YajC</fullName>
    </recommendedName>
</protein>
<dbReference type="Proteomes" id="UP001180487">
    <property type="component" value="Unassembled WGS sequence"/>
</dbReference>
<dbReference type="RefSeq" id="WP_116608961.1">
    <property type="nucleotide sequence ID" value="NZ_JAVDXT010000008.1"/>
</dbReference>
<accession>A0ABU2CGB3</accession>
<organism evidence="1 2">
    <name type="scientific">Rhodoferax ferrireducens</name>
    <dbReference type="NCBI Taxonomy" id="192843"/>
    <lineage>
        <taxon>Bacteria</taxon>
        <taxon>Pseudomonadati</taxon>
        <taxon>Pseudomonadota</taxon>
        <taxon>Betaproteobacteria</taxon>
        <taxon>Burkholderiales</taxon>
        <taxon>Comamonadaceae</taxon>
        <taxon>Rhodoferax</taxon>
    </lineage>
</organism>
<dbReference type="InterPro" id="IPR049708">
    <property type="entry name" value="PP0621-like"/>
</dbReference>
<proteinExistence type="predicted"/>
<gene>
    <name evidence="1" type="ORF">J2X19_005074</name>
</gene>
<evidence type="ECO:0000313" key="2">
    <source>
        <dbReference type="Proteomes" id="UP001180487"/>
    </source>
</evidence>
<dbReference type="EMBL" id="JAVDXT010000008">
    <property type="protein sequence ID" value="MDR7380371.1"/>
    <property type="molecule type" value="Genomic_DNA"/>
</dbReference>
<sequence length="72" mass="8159">MKLLLVLVVLLFGVWLWRSRRIADKPAPPRPPKVLPSMVTCEVCGLHLPQTEALVTERGVYCSPQHQQQAQQ</sequence>
<evidence type="ECO:0008006" key="3">
    <source>
        <dbReference type="Google" id="ProtNLM"/>
    </source>
</evidence>
<reference evidence="1 2" key="1">
    <citation type="submission" date="2023-07" db="EMBL/GenBank/DDBJ databases">
        <title>Sorghum-associated microbial communities from plants grown in Nebraska, USA.</title>
        <authorList>
            <person name="Schachtman D."/>
        </authorList>
    </citation>
    <scope>NUCLEOTIDE SEQUENCE [LARGE SCALE GENOMIC DNA]</scope>
    <source>
        <strain evidence="1 2">BE313</strain>
    </source>
</reference>
<dbReference type="NCBIfam" id="NF041023">
    <property type="entry name" value="PP0621_fam"/>
    <property type="match status" value="1"/>
</dbReference>
<evidence type="ECO:0000313" key="1">
    <source>
        <dbReference type="EMBL" id="MDR7380371.1"/>
    </source>
</evidence>
<keyword evidence="2" id="KW-1185">Reference proteome</keyword>
<comment type="caution">
    <text evidence="1">The sequence shown here is derived from an EMBL/GenBank/DDBJ whole genome shotgun (WGS) entry which is preliminary data.</text>
</comment>
<name>A0ABU2CGB3_9BURK</name>